<sequence length="620" mass="69549">MPKGDIQHGNRRHYQTTEVIQFMRLVTEKCLEWGRPCVIVSLDVKKAFDRLKPSAIAKLLEKRGVPLHLRHAIMQELLDDRSLDLRVFDFTCRKVRMMRGVRQGSPESALFFSAVINDALTELSLIWKRENVGMHFGKFGGDEQLSEDWFLEHDDVLGARVLYEDIHVPCVAFAEDMYLIARSHAEAERMLRDVSEMLIELGLELQVGGTLQLQPVKLEVKGGVPVPVHLYTDDIDADTKQQLINLARSGIAVGFVAAMPDVHLGKGATIGSVFASRDFVCPNAVGVDIGCGMCAVPVDGPLLRKDLPEKKLLAIQRGLRSSIPTGSESHDRSTPAMEATMRTLIAQHAPTPWLRQSLTSRHSRQLGSLGGGNHFVELVYDEEDRVWMMLHSGSRNIGNVTAQHYDEVAAKQSGGRKEALAFLRIKSKEGQHYLTDMEFCQSYASENRRFMMETFAEVVKKETGRDTLWDQMVNIHHNYCECEQCRYYDGSGGGQWREEQLWVTRKGATSAKSGQLGIIPGSMGTGSYIVRGKGQPDSWQSCSHGAGRSMSRSAAFRNVDPKTFAGHMKERGIVWDSNYADKVRDEAPMAYKDLGVVMRNQQDLVEVVHYLQPLINMKGW</sequence>
<protein>
    <recommendedName>
        <fullName evidence="1">3'-phosphate/5'-hydroxy nucleic acid ligase</fullName>
        <ecNumber evidence="1">6.5.1.8</ecNumber>
    </recommendedName>
</protein>
<evidence type="ECO:0000256" key="5">
    <source>
        <dbReference type="ARBA" id="ARBA00023134"/>
    </source>
</evidence>
<organism evidence="12 13">
    <name type="scientific">Polarella glacialis</name>
    <name type="common">Dinoflagellate</name>
    <dbReference type="NCBI Taxonomy" id="89957"/>
    <lineage>
        <taxon>Eukaryota</taxon>
        <taxon>Sar</taxon>
        <taxon>Alveolata</taxon>
        <taxon>Dinophyceae</taxon>
        <taxon>Suessiales</taxon>
        <taxon>Suessiaceae</taxon>
        <taxon>Polarella</taxon>
    </lineage>
</organism>
<accession>A0A813G923</accession>
<dbReference type="EMBL" id="CAJNNV010027775">
    <property type="protein sequence ID" value="CAE8621582.1"/>
    <property type="molecule type" value="Genomic_DNA"/>
</dbReference>
<dbReference type="Pfam" id="PF00078">
    <property type="entry name" value="RVT_1"/>
    <property type="match status" value="1"/>
</dbReference>
<evidence type="ECO:0000256" key="3">
    <source>
        <dbReference type="ARBA" id="ARBA00022723"/>
    </source>
</evidence>
<feature type="binding site" evidence="9">
    <location>
        <begin position="477"/>
        <end position="478"/>
    </location>
    <ligand>
        <name>GMP</name>
        <dbReference type="ChEBI" id="CHEBI:58115"/>
    </ligand>
</feature>
<comment type="caution">
    <text evidence="12">The sequence shown here is derived from an EMBL/GenBank/DDBJ whole genome shotgun (WGS) entry which is preliminary data.</text>
</comment>
<dbReference type="OMA" id="AGRKWTR"/>
<dbReference type="GO" id="GO:0042245">
    <property type="term" value="P:RNA repair"/>
    <property type="evidence" value="ECO:0007669"/>
    <property type="project" value="TreeGrafter"/>
</dbReference>
<feature type="binding site" evidence="10">
    <location>
        <position position="391"/>
    </location>
    <ligand>
        <name>Mn(2+)</name>
        <dbReference type="ChEBI" id="CHEBI:29035"/>
        <label>2</label>
    </ligand>
</feature>
<reference evidence="12" key="1">
    <citation type="submission" date="2021-02" db="EMBL/GenBank/DDBJ databases">
        <authorList>
            <person name="Dougan E. K."/>
            <person name="Rhodes N."/>
            <person name="Thang M."/>
            <person name="Chan C."/>
        </authorList>
    </citation>
    <scope>NUCLEOTIDE SEQUENCE</scope>
</reference>
<dbReference type="GO" id="GO:0170057">
    <property type="term" value="F:RNA ligase (GTP) activity"/>
    <property type="evidence" value="ECO:0007669"/>
    <property type="project" value="UniProtKB-EC"/>
</dbReference>
<dbReference type="InterPro" id="IPR052915">
    <property type="entry name" value="RtcB-like"/>
</dbReference>
<evidence type="ECO:0000256" key="6">
    <source>
        <dbReference type="ARBA" id="ARBA00023211"/>
    </source>
</evidence>
<feature type="binding site" evidence="9">
    <location>
        <begin position="373"/>
        <end position="377"/>
    </location>
    <ligand>
        <name>GMP</name>
        <dbReference type="ChEBI" id="CHEBI:58115"/>
    </ligand>
</feature>
<gene>
    <name evidence="12" type="ORF">PGLA1383_LOCUS39100</name>
</gene>
<feature type="binding site" evidence="10">
    <location>
        <position position="477"/>
    </location>
    <ligand>
        <name>Mn(2+)</name>
        <dbReference type="ChEBI" id="CHEBI:29035"/>
        <label>2</label>
    </ligand>
</feature>
<dbReference type="OrthoDB" id="10249697at2759"/>
<feature type="binding site" evidence="9">
    <location>
        <begin position="520"/>
        <end position="523"/>
    </location>
    <ligand>
        <name>GMP</name>
        <dbReference type="ChEBI" id="CHEBI:58115"/>
    </ligand>
</feature>
<dbReference type="GO" id="GO:0006281">
    <property type="term" value="P:DNA repair"/>
    <property type="evidence" value="ECO:0007669"/>
    <property type="project" value="TreeGrafter"/>
</dbReference>
<keyword evidence="2" id="KW-0436">Ligase</keyword>
<evidence type="ECO:0000256" key="10">
    <source>
        <dbReference type="PIRSR" id="PIRSR601233-3"/>
    </source>
</evidence>
<name>A0A813G923_POLGL</name>
<evidence type="ECO:0000256" key="1">
    <source>
        <dbReference type="ARBA" id="ARBA00012726"/>
    </source>
</evidence>
<dbReference type="PROSITE" id="PS50878">
    <property type="entry name" value="RT_POL"/>
    <property type="match status" value="1"/>
</dbReference>
<dbReference type="InterPro" id="IPR000477">
    <property type="entry name" value="RT_dom"/>
</dbReference>
<dbReference type="Pfam" id="PF01139">
    <property type="entry name" value="RtcB"/>
    <property type="match status" value="1"/>
</dbReference>
<feature type="domain" description="Reverse transcriptase" evidence="11">
    <location>
        <begin position="1"/>
        <end position="226"/>
    </location>
</feature>
<dbReference type="GO" id="GO:0030145">
    <property type="term" value="F:manganese ion binding"/>
    <property type="evidence" value="ECO:0007669"/>
    <property type="project" value="TreeGrafter"/>
</dbReference>
<keyword evidence="13" id="KW-1185">Reference proteome</keyword>
<keyword evidence="5 9" id="KW-0342">GTP-binding</keyword>
<proteinExistence type="predicted"/>
<evidence type="ECO:0000259" key="11">
    <source>
        <dbReference type="PROSITE" id="PS50878"/>
    </source>
</evidence>
<dbReference type="Proteomes" id="UP000654075">
    <property type="component" value="Unassembled WGS sequence"/>
</dbReference>
<dbReference type="EC" id="6.5.1.8" evidence="1"/>
<feature type="binding site" evidence="10">
    <location>
        <position position="288"/>
    </location>
    <ligand>
        <name>Mn(2+)</name>
        <dbReference type="ChEBI" id="CHEBI:29035"/>
        <label>1</label>
    </ligand>
</feature>
<feature type="binding site" evidence="9">
    <location>
        <position position="527"/>
    </location>
    <ligand>
        <name>GMP</name>
        <dbReference type="ChEBI" id="CHEBI:58115"/>
    </ligand>
</feature>
<evidence type="ECO:0000313" key="12">
    <source>
        <dbReference type="EMBL" id="CAE8621582.1"/>
    </source>
</evidence>
<evidence type="ECO:0000313" key="13">
    <source>
        <dbReference type="Proteomes" id="UP000654075"/>
    </source>
</evidence>
<evidence type="ECO:0000256" key="9">
    <source>
        <dbReference type="PIRSR" id="PIRSR601233-2"/>
    </source>
</evidence>
<comment type="catalytic activity">
    <reaction evidence="7">
        <text>a 3'-end 3'-phospho-ribonucleotide-RNA + a 5'-end dephospho-ribonucleoside-RNA + GTP = a ribonucleotidyl-ribonucleotide-RNA + GMP + diphosphate</text>
        <dbReference type="Rhea" id="RHEA:68076"/>
        <dbReference type="Rhea" id="RHEA-COMP:10463"/>
        <dbReference type="Rhea" id="RHEA-COMP:13936"/>
        <dbReference type="Rhea" id="RHEA-COMP:17355"/>
        <dbReference type="ChEBI" id="CHEBI:33019"/>
        <dbReference type="ChEBI" id="CHEBI:37565"/>
        <dbReference type="ChEBI" id="CHEBI:58115"/>
        <dbReference type="ChEBI" id="CHEBI:83062"/>
        <dbReference type="ChEBI" id="CHEBI:138284"/>
        <dbReference type="ChEBI" id="CHEBI:173118"/>
        <dbReference type="EC" id="6.5.1.8"/>
    </reaction>
</comment>
<feature type="binding site" evidence="9">
    <location>
        <begin position="544"/>
        <end position="547"/>
    </location>
    <ligand>
        <name>GMP</name>
        <dbReference type="ChEBI" id="CHEBI:58115"/>
    </ligand>
</feature>
<keyword evidence="4 9" id="KW-0547">Nucleotide-binding</keyword>
<dbReference type="InterPro" id="IPR001233">
    <property type="entry name" value="RtcB"/>
</dbReference>
<dbReference type="GO" id="GO:0003909">
    <property type="term" value="F:DNA ligase activity"/>
    <property type="evidence" value="ECO:0007669"/>
    <property type="project" value="TreeGrafter"/>
</dbReference>
<dbReference type="GO" id="GO:0005525">
    <property type="term" value="F:GTP binding"/>
    <property type="evidence" value="ECO:0007669"/>
    <property type="project" value="UniProtKB-KW"/>
</dbReference>
<evidence type="ECO:0000256" key="4">
    <source>
        <dbReference type="ARBA" id="ARBA00022741"/>
    </source>
</evidence>
<dbReference type="PANTHER" id="PTHR43749:SF2">
    <property type="entry name" value="RNA-SPLICING LIGASE RTCB"/>
    <property type="match status" value="1"/>
</dbReference>
<dbReference type="PANTHER" id="PTHR43749">
    <property type="entry name" value="RNA-SPLICING LIGASE RTCB"/>
    <property type="match status" value="1"/>
</dbReference>
<feature type="binding site" evidence="9">
    <location>
        <position position="618"/>
    </location>
    <ligand>
        <name>GMP</name>
        <dbReference type="ChEBI" id="CHEBI:58115"/>
    </ligand>
</feature>
<feature type="active site" description="GMP-histidine intermediate" evidence="8">
    <location>
        <position position="544"/>
    </location>
</feature>
<evidence type="ECO:0000256" key="7">
    <source>
        <dbReference type="ARBA" id="ARBA00047746"/>
    </source>
</evidence>
<dbReference type="GO" id="GO:0006396">
    <property type="term" value="P:RNA processing"/>
    <property type="evidence" value="ECO:0007669"/>
    <property type="project" value="InterPro"/>
</dbReference>
<feature type="binding site" evidence="10">
    <location>
        <position position="374"/>
    </location>
    <ligand>
        <name>Mn(2+)</name>
        <dbReference type="ChEBI" id="CHEBI:29035"/>
        <label>1</label>
    </ligand>
</feature>
<evidence type="ECO:0000256" key="8">
    <source>
        <dbReference type="PIRSR" id="PIRSR601233-1"/>
    </source>
</evidence>
<dbReference type="Gene3D" id="3.90.1860.10">
    <property type="entry name" value="tRNA-splicing ligase RtcB"/>
    <property type="match status" value="1"/>
</dbReference>
<keyword evidence="6 10" id="KW-0464">Manganese</keyword>
<comment type="cofactor">
    <cofactor evidence="10">
        <name>Mn(2+)</name>
        <dbReference type="ChEBI" id="CHEBI:29035"/>
    </cofactor>
    <text evidence="10">Binds 2 manganese ions per subunit.</text>
</comment>
<dbReference type="InterPro" id="IPR036025">
    <property type="entry name" value="RtcB-like_sf"/>
</dbReference>
<keyword evidence="3 10" id="KW-0479">Metal-binding</keyword>
<evidence type="ECO:0000256" key="2">
    <source>
        <dbReference type="ARBA" id="ARBA00022598"/>
    </source>
</evidence>
<dbReference type="AlphaFoldDB" id="A0A813G923"/>
<dbReference type="SUPFAM" id="SSF103365">
    <property type="entry name" value="Hypothetical protein PH1602"/>
    <property type="match status" value="1"/>
</dbReference>